<comment type="caution">
    <text evidence="1">The sequence shown here is derived from an EMBL/GenBank/DDBJ whole genome shotgun (WGS) entry which is preliminary data.</text>
</comment>
<dbReference type="Proteomes" id="UP001224661">
    <property type="component" value="Unassembled WGS sequence"/>
</dbReference>
<name>A0ABT6RSU9_9ACTN</name>
<reference evidence="1 2" key="1">
    <citation type="submission" date="2023-05" db="EMBL/GenBank/DDBJ databases">
        <title>Draft genome sequence of Streptomyces sp. B-S-A8 isolated from a cave soil in Thailand.</title>
        <authorList>
            <person name="Chamroensaksri N."/>
            <person name="Muangham S."/>
        </authorList>
    </citation>
    <scope>NUCLEOTIDE SEQUENCE [LARGE SCALE GENOMIC DNA]</scope>
    <source>
        <strain evidence="1 2">B-S-A8</strain>
    </source>
</reference>
<sequence length="135" mass="14662">MARLVARKGELIVRLAWWEKLAARRGDVHVPLDAIEQVTADSSWWRVVRGTQGRGTWIPDVLSIGVRDVSGERDFVALRPRAGTVICVDLRPAASPFARVAVTDAVPDATAATLRTAAARLHAPPPPYRDHTGPA</sequence>
<evidence type="ECO:0000313" key="1">
    <source>
        <dbReference type="EMBL" id="MDI3387513.1"/>
    </source>
</evidence>
<evidence type="ECO:0000313" key="2">
    <source>
        <dbReference type="Proteomes" id="UP001224661"/>
    </source>
</evidence>
<proteinExistence type="predicted"/>
<organism evidence="1 2">
    <name type="scientific">Streptomyces solicavernae</name>
    <dbReference type="NCBI Taxonomy" id="3043614"/>
    <lineage>
        <taxon>Bacteria</taxon>
        <taxon>Bacillati</taxon>
        <taxon>Actinomycetota</taxon>
        <taxon>Actinomycetes</taxon>
        <taxon>Kitasatosporales</taxon>
        <taxon>Streptomycetaceae</taxon>
        <taxon>Streptomyces</taxon>
    </lineage>
</organism>
<dbReference type="EMBL" id="JASCIR010000011">
    <property type="protein sequence ID" value="MDI3387513.1"/>
    <property type="molecule type" value="Genomic_DNA"/>
</dbReference>
<keyword evidence="2" id="KW-1185">Reference proteome</keyword>
<accession>A0ABT6RSU9</accession>
<dbReference type="RefSeq" id="WP_282513836.1">
    <property type="nucleotide sequence ID" value="NZ_JASCIR010000011.1"/>
</dbReference>
<protein>
    <submittedName>
        <fullName evidence="1">Uncharacterized protein</fullName>
    </submittedName>
</protein>
<gene>
    <name evidence="1" type="ORF">QIS99_15090</name>
</gene>